<keyword evidence="3 7" id="KW-0240">DNA-directed RNA polymerase</keyword>
<evidence type="ECO:0000256" key="3">
    <source>
        <dbReference type="ARBA" id="ARBA00022478"/>
    </source>
</evidence>
<dbReference type="EMBL" id="LFJN01000017">
    <property type="protein sequence ID" value="KPI38697.1"/>
    <property type="molecule type" value="Genomic_DNA"/>
</dbReference>
<proteinExistence type="inferred from homology"/>
<dbReference type="AlphaFoldDB" id="A0A0N1H2I0"/>
<dbReference type="InterPro" id="IPR036390">
    <property type="entry name" value="WH_DNA-bd_sf"/>
</dbReference>
<gene>
    <name evidence="7" type="ORF">AB675_5774</name>
</gene>
<evidence type="ECO:0000313" key="7">
    <source>
        <dbReference type="EMBL" id="KPI38697.1"/>
    </source>
</evidence>
<dbReference type="SUPFAM" id="SSF46785">
    <property type="entry name" value="Winged helix' DNA-binding domain"/>
    <property type="match status" value="1"/>
</dbReference>
<comment type="caution">
    <text evidence="7">The sequence shown here is derived from an EMBL/GenBank/DDBJ whole genome shotgun (WGS) entry which is preliminary data.</text>
</comment>
<dbReference type="InterPro" id="IPR007832">
    <property type="entry name" value="RNA_pol_Rpc34"/>
</dbReference>
<dbReference type="OrthoDB" id="613763at2759"/>
<evidence type="ECO:0000256" key="6">
    <source>
        <dbReference type="SAM" id="MobiDB-lite"/>
    </source>
</evidence>
<dbReference type="InterPro" id="IPR036388">
    <property type="entry name" value="WH-like_DNA-bd_sf"/>
</dbReference>
<sequence>MAAASRAASTARAVQSEPSSRDRIAEALYEWCRNEKPVGHVFNQDNLLDSGIIPNRDGNILMTAIQHLTRKNLFRTHDVKGTGGIGWELVSQERAANYIGLTREETLIFQHIDAAGNAGIWTKLILKRVMAHQKVLERTYKSLEAKGRIRPMKSVMYPQRKMYIVAGLQPGEDATGGAWFNEEGKLDTQLLDGVTLWLEKHVSDRSWVAVRPPDQDDDRGQTWNQPSLGKGKSTAASIDDDGSFDVPGREPSKSLNTSQVAKGARFPPTAVAKLLDVMVYDEKLYKVYRQRHSNELAGDAVDDRIVMYRSYRSPGELDRTYHMARTAETAESGSARKAARRQLELEEVIQGGGASEVPCLRCPTFDLCGDGGPVNVATCPYFDEWYLRVARTDRDNRSEWADSEDFIKIGDRKQQERERVEALSLPKQMVQLSTEAMDTT</sequence>
<evidence type="ECO:0000256" key="2">
    <source>
        <dbReference type="ARBA" id="ARBA00011038"/>
    </source>
</evidence>
<accession>A0A0N1H2I0</accession>
<dbReference type="PANTHER" id="PTHR12780">
    <property type="entry name" value="RNA POLYMERASE III DNA DIRECTED , 39KD SUBUNIT-RELATED"/>
    <property type="match status" value="1"/>
</dbReference>
<dbReference type="InterPro" id="IPR016049">
    <property type="entry name" value="RNA_pol_Rpc34-like"/>
</dbReference>
<evidence type="ECO:0000256" key="5">
    <source>
        <dbReference type="ARBA" id="ARBA00023242"/>
    </source>
</evidence>
<keyword evidence="8" id="KW-1185">Reference proteome</keyword>
<keyword evidence="5" id="KW-0539">Nucleus</keyword>
<dbReference type="RefSeq" id="XP_017998660.1">
    <property type="nucleotide sequence ID" value="XM_018146012.1"/>
</dbReference>
<dbReference type="GO" id="GO:0006383">
    <property type="term" value="P:transcription by RNA polymerase III"/>
    <property type="evidence" value="ECO:0007669"/>
    <property type="project" value="InterPro"/>
</dbReference>
<comment type="similarity">
    <text evidence="2">Belongs to the eukaryotic RPC34/RPC39 RNA polymerase subunit family.</text>
</comment>
<feature type="region of interest" description="Disordered" evidence="6">
    <location>
        <begin position="210"/>
        <end position="261"/>
    </location>
</feature>
<protein>
    <submittedName>
        <fullName evidence="7">DNA-directed RNA polymerase III subunit RPC6</fullName>
    </submittedName>
</protein>
<dbReference type="STRING" id="1664694.A0A0N1H2I0"/>
<dbReference type="GeneID" id="28737892"/>
<dbReference type="Proteomes" id="UP000038010">
    <property type="component" value="Unassembled WGS sequence"/>
</dbReference>
<comment type="subcellular location">
    <subcellularLocation>
        <location evidence="1">Nucleus</location>
    </subcellularLocation>
</comment>
<name>A0A0N1H2I0_9EURO</name>
<dbReference type="Gene3D" id="1.10.10.10">
    <property type="entry name" value="Winged helix-like DNA-binding domain superfamily/Winged helix DNA-binding domain"/>
    <property type="match status" value="1"/>
</dbReference>
<reference evidence="7 8" key="1">
    <citation type="submission" date="2015-06" db="EMBL/GenBank/DDBJ databases">
        <title>Draft genome of the ant-associated black yeast Phialophora attae CBS 131958.</title>
        <authorList>
            <person name="Moreno L.F."/>
            <person name="Stielow B.J."/>
            <person name="de Hoog S."/>
            <person name="Vicente V.A."/>
            <person name="Weiss V.A."/>
            <person name="de Vries M."/>
            <person name="Cruz L.M."/>
            <person name="Souza E.M."/>
        </authorList>
    </citation>
    <scope>NUCLEOTIDE SEQUENCE [LARGE SCALE GENOMIC DNA]</scope>
    <source>
        <strain evidence="7 8">CBS 131958</strain>
    </source>
</reference>
<dbReference type="GO" id="GO:0005666">
    <property type="term" value="C:RNA polymerase III complex"/>
    <property type="evidence" value="ECO:0007669"/>
    <property type="project" value="InterPro"/>
</dbReference>
<evidence type="ECO:0000256" key="1">
    <source>
        <dbReference type="ARBA" id="ARBA00004123"/>
    </source>
</evidence>
<dbReference type="VEuPathDB" id="FungiDB:AB675_5774"/>
<evidence type="ECO:0000313" key="8">
    <source>
        <dbReference type="Proteomes" id="UP000038010"/>
    </source>
</evidence>
<keyword evidence="4" id="KW-0804">Transcription</keyword>
<evidence type="ECO:0000256" key="4">
    <source>
        <dbReference type="ARBA" id="ARBA00023163"/>
    </source>
</evidence>
<organism evidence="7 8">
    <name type="scientific">Cyphellophora attinorum</name>
    <dbReference type="NCBI Taxonomy" id="1664694"/>
    <lineage>
        <taxon>Eukaryota</taxon>
        <taxon>Fungi</taxon>
        <taxon>Dikarya</taxon>
        <taxon>Ascomycota</taxon>
        <taxon>Pezizomycotina</taxon>
        <taxon>Eurotiomycetes</taxon>
        <taxon>Chaetothyriomycetidae</taxon>
        <taxon>Chaetothyriales</taxon>
        <taxon>Cyphellophoraceae</taxon>
        <taxon>Cyphellophora</taxon>
    </lineage>
</organism>
<dbReference type="Pfam" id="PF05158">
    <property type="entry name" value="RNA_pol_Rpc34"/>
    <property type="match status" value="1"/>
</dbReference>